<accession>A0A0E0B9J2</accession>
<evidence type="ECO:0000313" key="2">
    <source>
        <dbReference type="EnsemblPlants" id="OGLUM10G07240.1"/>
    </source>
</evidence>
<keyword evidence="3" id="KW-1185">Reference proteome</keyword>
<sequence>MKKALGLVASPSHRATAGAVELFVAAAAQACSVPALAAPRGDGARARQTGDDDTASRRRYGQRCWCRSSRGAEHHAARGVGETASGFNGGIERWCLGGAAQEGYGGGGATQSVAGLADPPCPMGGSAPGPGGRMRA</sequence>
<reference evidence="2" key="2">
    <citation type="submission" date="2018-05" db="EMBL/GenBank/DDBJ databases">
        <title>OgluRS3 (Oryza glumaepatula Reference Sequence Version 3).</title>
        <authorList>
            <person name="Zhang J."/>
            <person name="Kudrna D."/>
            <person name="Lee S."/>
            <person name="Talag J."/>
            <person name="Welchert J."/>
            <person name="Wing R.A."/>
        </authorList>
    </citation>
    <scope>NUCLEOTIDE SEQUENCE [LARGE SCALE GENOMIC DNA]</scope>
</reference>
<feature type="compositionally biased region" description="Gly residues" evidence="1">
    <location>
        <begin position="126"/>
        <end position="136"/>
    </location>
</feature>
<proteinExistence type="predicted"/>
<dbReference type="HOGENOM" id="CLU_1878643_0_0_1"/>
<organism evidence="2">
    <name type="scientific">Oryza glumipatula</name>
    <dbReference type="NCBI Taxonomy" id="40148"/>
    <lineage>
        <taxon>Eukaryota</taxon>
        <taxon>Viridiplantae</taxon>
        <taxon>Streptophyta</taxon>
        <taxon>Embryophyta</taxon>
        <taxon>Tracheophyta</taxon>
        <taxon>Spermatophyta</taxon>
        <taxon>Magnoliopsida</taxon>
        <taxon>Liliopsida</taxon>
        <taxon>Poales</taxon>
        <taxon>Poaceae</taxon>
        <taxon>BOP clade</taxon>
        <taxon>Oryzoideae</taxon>
        <taxon>Oryzeae</taxon>
        <taxon>Oryzinae</taxon>
        <taxon>Oryza</taxon>
    </lineage>
</organism>
<feature type="compositionally biased region" description="Basic and acidic residues" evidence="1">
    <location>
        <begin position="42"/>
        <end position="56"/>
    </location>
</feature>
<dbReference type="Proteomes" id="UP000026961">
    <property type="component" value="Chromosome 10"/>
</dbReference>
<protein>
    <submittedName>
        <fullName evidence="2">Uncharacterized protein</fullName>
    </submittedName>
</protein>
<feature type="region of interest" description="Disordered" evidence="1">
    <location>
        <begin position="105"/>
        <end position="136"/>
    </location>
</feature>
<evidence type="ECO:0000313" key="3">
    <source>
        <dbReference type="Proteomes" id="UP000026961"/>
    </source>
</evidence>
<feature type="region of interest" description="Disordered" evidence="1">
    <location>
        <begin position="37"/>
        <end position="59"/>
    </location>
</feature>
<evidence type="ECO:0000256" key="1">
    <source>
        <dbReference type="SAM" id="MobiDB-lite"/>
    </source>
</evidence>
<name>A0A0E0B9J2_9ORYZ</name>
<dbReference type="EnsemblPlants" id="OGLUM10G07240.1">
    <property type="protein sequence ID" value="OGLUM10G07240.1"/>
    <property type="gene ID" value="OGLUM10G07240"/>
</dbReference>
<dbReference type="AlphaFoldDB" id="A0A0E0B9J2"/>
<reference evidence="2" key="1">
    <citation type="submission" date="2015-04" db="UniProtKB">
        <authorList>
            <consortium name="EnsemblPlants"/>
        </authorList>
    </citation>
    <scope>IDENTIFICATION</scope>
</reference>
<dbReference type="Gramene" id="OGLUM10G07240.1">
    <property type="protein sequence ID" value="OGLUM10G07240.1"/>
    <property type="gene ID" value="OGLUM10G07240"/>
</dbReference>